<accession>A0A9P6HCS6</accession>
<comment type="caution">
    <text evidence="2">The sequence shown here is derived from an EMBL/GenBank/DDBJ whole genome shotgun (WGS) entry which is preliminary data.</text>
</comment>
<sequence length="188" mass="20468">MLETFPPIFLRLLKHGGYLDTLSLERPGLFSAVTSALIQLQLRFTQPSDTALAIIGHISLGNPQPGLNPVLPQSTSVDPTIVHVEAILHASLAVSLPAAFIAKLGKRWLTSTPVTTRTLLTVIDRRLRTAQDERKDHLALRTRHGSSFDAPNCTPHRLRRLQLLTTIDNVVAGATLGFTAPDLPLSAH</sequence>
<gene>
    <name evidence="2" type="ORF">BJ322DRAFT_1109853</name>
</gene>
<feature type="domain" description="DUF6535" evidence="1">
    <location>
        <begin position="28"/>
        <end position="114"/>
    </location>
</feature>
<reference evidence="2" key="1">
    <citation type="journal article" date="2020" name="Nat. Commun.">
        <title>Large-scale genome sequencing of mycorrhizal fungi provides insights into the early evolution of symbiotic traits.</title>
        <authorList>
            <person name="Miyauchi S."/>
            <person name="Kiss E."/>
            <person name="Kuo A."/>
            <person name="Drula E."/>
            <person name="Kohler A."/>
            <person name="Sanchez-Garcia M."/>
            <person name="Morin E."/>
            <person name="Andreopoulos B."/>
            <person name="Barry K.W."/>
            <person name="Bonito G."/>
            <person name="Buee M."/>
            <person name="Carver A."/>
            <person name="Chen C."/>
            <person name="Cichocki N."/>
            <person name="Clum A."/>
            <person name="Culley D."/>
            <person name="Crous P.W."/>
            <person name="Fauchery L."/>
            <person name="Girlanda M."/>
            <person name="Hayes R.D."/>
            <person name="Keri Z."/>
            <person name="LaButti K."/>
            <person name="Lipzen A."/>
            <person name="Lombard V."/>
            <person name="Magnuson J."/>
            <person name="Maillard F."/>
            <person name="Murat C."/>
            <person name="Nolan M."/>
            <person name="Ohm R.A."/>
            <person name="Pangilinan J."/>
            <person name="Pereira M.F."/>
            <person name="Perotto S."/>
            <person name="Peter M."/>
            <person name="Pfister S."/>
            <person name="Riley R."/>
            <person name="Sitrit Y."/>
            <person name="Stielow J.B."/>
            <person name="Szollosi G."/>
            <person name="Zifcakova L."/>
            <person name="Stursova M."/>
            <person name="Spatafora J.W."/>
            <person name="Tedersoo L."/>
            <person name="Vaario L.M."/>
            <person name="Yamada A."/>
            <person name="Yan M."/>
            <person name="Wang P."/>
            <person name="Xu J."/>
            <person name="Bruns T."/>
            <person name="Baldrian P."/>
            <person name="Vilgalys R."/>
            <person name="Dunand C."/>
            <person name="Henrissat B."/>
            <person name="Grigoriev I.V."/>
            <person name="Hibbett D."/>
            <person name="Nagy L.G."/>
            <person name="Martin F.M."/>
        </authorList>
    </citation>
    <scope>NUCLEOTIDE SEQUENCE</scope>
    <source>
        <strain evidence="2">UH-Tt-Lm1</strain>
    </source>
</reference>
<dbReference type="Proteomes" id="UP000736335">
    <property type="component" value="Unassembled WGS sequence"/>
</dbReference>
<dbReference type="OrthoDB" id="3219854at2759"/>
<reference evidence="2" key="2">
    <citation type="submission" date="2020-11" db="EMBL/GenBank/DDBJ databases">
        <authorList>
            <consortium name="DOE Joint Genome Institute"/>
            <person name="Kuo A."/>
            <person name="Miyauchi S."/>
            <person name="Kiss E."/>
            <person name="Drula E."/>
            <person name="Kohler A."/>
            <person name="Sanchez-Garcia M."/>
            <person name="Andreopoulos B."/>
            <person name="Barry K.W."/>
            <person name="Bonito G."/>
            <person name="Buee M."/>
            <person name="Carver A."/>
            <person name="Chen C."/>
            <person name="Cichocki N."/>
            <person name="Clum A."/>
            <person name="Culley D."/>
            <person name="Crous P.W."/>
            <person name="Fauchery L."/>
            <person name="Girlanda M."/>
            <person name="Hayes R."/>
            <person name="Keri Z."/>
            <person name="Labutti K."/>
            <person name="Lipzen A."/>
            <person name="Lombard V."/>
            <person name="Magnuson J."/>
            <person name="Maillard F."/>
            <person name="Morin E."/>
            <person name="Murat C."/>
            <person name="Nolan M."/>
            <person name="Ohm R."/>
            <person name="Pangilinan J."/>
            <person name="Pereira M."/>
            <person name="Perotto S."/>
            <person name="Peter M."/>
            <person name="Riley R."/>
            <person name="Sitrit Y."/>
            <person name="Stielow B."/>
            <person name="Szollosi G."/>
            <person name="Zifcakova L."/>
            <person name="Stursova M."/>
            <person name="Spatafora J.W."/>
            <person name="Tedersoo L."/>
            <person name="Vaario L.-M."/>
            <person name="Yamada A."/>
            <person name="Yan M."/>
            <person name="Wang P."/>
            <person name="Xu J."/>
            <person name="Bruns T."/>
            <person name="Baldrian P."/>
            <person name="Vilgalys R."/>
            <person name="Henrissat B."/>
            <person name="Grigoriev I.V."/>
            <person name="Hibbett D."/>
            <person name="Nagy L.G."/>
            <person name="Martin F.M."/>
        </authorList>
    </citation>
    <scope>NUCLEOTIDE SEQUENCE</scope>
    <source>
        <strain evidence="2">UH-Tt-Lm1</strain>
    </source>
</reference>
<dbReference type="InterPro" id="IPR045338">
    <property type="entry name" value="DUF6535"/>
</dbReference>
<evidence type="ECO:0000259" key="1">
    <source>
        <dbReference type="Pfam" id="PF20153"/>
    </source>
</evidence>
<dbReference type="Pfam" id="PF20153">
    <property type="entry name" value="DUF6535"/>
    <property type="match status" value="1"/>
</dbReference>
<evidence type="ECO:0000313" key="3">
    <source>
        <dbReference type="Proteomes" id="UP000736335"/>
    </source>
</evidence>
<name>A0A9P6HCS6_9AGAM</name>
<dbReference type="AlphaFoldDB" id="A0A9P6HCS6"/>
<evidence type="ECO:0000313" key="2">
    <source>
        <dbReference type="EMBL" id="KAF9784008.1"/>
    </source>
</evidence>
<organism evidence="2 3">
    <name type="scientific">Thelephora terrestris</name>
    <dbReference type="NCBI Taxonomy" id="56493"/>
    <lineage>
        <taxon>Eukaryota</taxon>
        <taxon>Fungi</taxon>
        <taxon>Dikarya</taxon>
        <taxon>Basidiomycota</taxon>
        <taxon>Agaricomycotina</taxon>
        <taxon>Agaricomycetes</taxon>
        <taxon>Thelephorales</taxon>
        <taxon>Thelephoraceae</taxon>
        <taxon>Thelephora</taxon>
    </lineage>
</organism>
<protein>
    <recommendedName>
        <fullName evidence="1">DUF6535 domain-containing protein</fullName>
    </recommendedName>
</protein>
<keyword evidence="3" id="KW-1185">Reference proteome</keyword>
<dbReference type="EMBL" id="WIUZ02000009">
    <property type="protein sequence ID" value="KAF9784008.1"/>
    <property type="molecule type" value="Genomic_DNA"/>
</dbReference>
<proteinExistence type="predicted"/>